<feature type="transmembrane region" description="Helical" evidence="2">
    <location>
        <begin position="6"/>
        <end position="31"/>
    </location>
</feature>
<dbReference type="InterPro" id="IPR017581">
    <property type="entry name" value="AtpR-like"/>
</dbReference>
<keyword evidence="2" id="KW-0472">Membrane</keyword>
<feature type="transmembrane region" description="Helical" evidence="2">
    <location>
        <begin position="77"/>
        <end position="94"/>
    </location>
</feature>
<dbReference type="Proteomes" id="UP000748752">
    <property type="component" value="Unassembled WGS sequence"/>
</dbReference>
<evidence type="ECO:0000256" key="1">
    <source>
        <dbReference type="SAM" id="MobiDB-lite"/>
    </source>
</evidence>
<feature type="compositionally biased region" description="Basic and acidic residues" evidence="1">
    <location>
        <begin position="100"/>
        <end position="109"/>
    </location>
</feature>
<feature type="transmembrane region" description="Helical" evidence="2">
    <location>
        <begin position="43"/>
        <end position="65"/>
    </location>
</feature>
<evidence type="ECO:0000313" key="4">
    <source>
        <dbReference type="Proteomes" id="UP000748752"/>
    </source>
</evidence>
<proteinExistence type="predicted"/>
<organism evidence="3 4">
    <name type="scientific">Thiohalocapsa halophila</name>
    <dbReference type="NCBI Taxonomy" id="69359"/>
    <lineage>
        <taxon>Bacteria</taxon>
        <taxon>Pseudomonadati</taxon>
        <taxon>Pseudomonadota</taxon>
        <taxon>Gammaproteobacteria</taxon>
        <taxon>Chromatiales</taxon>
        <taxon>Chromatiaceae</taxon>
        <taxon>Thiohalocapsa</taxon>
    </lineage>
</organism>
<dbReference type="Pfam" id="PF12966">
    <property type="entry name" value="AtpR"/>
    <property type="match status" value="1"/>
</dbReference>
<name>A0ABS1CIT3_9GAMM</name>
<evidence type="ECO:0008006" key="5">
    <source>
        <dbReference type="Google" id="ProtNLM"/>
    </source>
</evidence>
<dbReference type="EMBL" id="NRRV01000033">
    <property type="protein sequence ID" value="MBK1631830.1"/>
    <property type="molecule type" value="Genomic_DNA"/>
</dbReference>
<feature type="region of interest" description="Disordered" evidence="1">
    <location>
        <begin position="99"/>
        <end position="128"/>
    </location>
</feature>
<sequence>MSGDSLITAALVVAAFGAGAGLGWLFYAGLYRTVQALGRARHPALLIGGSLLLRMLVLLAGFWVLLMAGERWTGDGWTTLVPGLLGVFAVRALLLRRYGRPGDRPEGKAESNGAGGPPGEDKTERQSR</sequence>
<accession>A0ABS1CIT3</accession>
<keyword evidence="4" id="KW-1185">Reference proteome</keyword>
<keyword evidence="2" id="KW-1133">Transmembrane helix</keyword>
<protein>
    <recommendedName>
        <fullName evidence="5">ATP synthase subunit I</fullName>
    </recommendedName>
</protein>
<feature type="compositionally biased region" description="Basic and acidic residues" evidence="1">
    <location>
        <begin position="119"/>
        <end position="128"/>
    </location>
</feature>
<gene>
    <name evidence="3" type="ORF">CKO31_14010</name>
</gene>
<evidence type="ECO:0000256" key="2">
    <source>
        <dbReference type="SAM" id="Phobius"/>
    </source>
</evidence>
<keyword evidence="2" id="KW-0812">Transmembrane</keyword>
<comment type="caution">
    <text evidence="3">The sequence shown here is derived from an EMBL/GenBank/DDBJ whole genome shotgun (WGS) entry which is preliminary data.</text>
</comment>
<evidence type="ECO:0000313" key="3">
    <source>
        <dbReference type="EMBL" id="MBK1631830.1"/>
    </source>
</evidence>
<dbReference type="RefSeq" id="WP_200238671.1">
    <property type="nucleotide sequence ID" value="NZ_NRRV01000033.1"/>
</dbReference>
<reference evidence="3 4" key="1">
    <citation type="journal article" date="2020" name="Microorganisms">
        <title>Osmotic Adaptation and Compatible Solute Biosynthesis of Phototrophic Bacteria as Revealed from Genome Analyses.</title>
        <authorList>
            <person name="Imhoff J.F."/>
            <person name="Rahn T."/>
            <person name="Kunzel S."/>
            <person name="Keller A."/>
            <person name="Neulinger S.C."/>
        </authorList>
    </citation>
    <scope>NUCLEOTIDE SEQUENCE [LARGE SCALE GENOMIC DNA]</scope>
    <source>
        <strain evidence="3 4">DSM 6210</strain>
    </source>
</reference>